<evidence type="ECO:0000313" key="4">
    <source>
        <dbReference type="Proteomes" id="UP000057181"/>
    </source>
</evidence>
<dbReference type="EMBL" id="CP013254">
    <property type="protein sequence ID" value="ALU39363.1"/>
    <property type="molecule type" value="Genomic_DNA"/>
</dbReference>
<evidence type="ECO:0000313" key="2">
    <source>
        <dbReference type="EMBL" id="ALU39363.1"/>
    </source>
</evidence>
<dbReference type="RefSeq" id="WP_058858074.1">
    <property type="nucleotide sequence ID" value="NZ_BJZR01000041.1"/>
</dbReference>
<feature type="region of interest" description="Disordered" evidence="1">
    <location>
        <begin position="24"/>
        <end position="57"/>
    </location>
</feature>
<protein>
    <submittedName>
        <fullName evidence="2">Uncharacterized protein</fullName>
    </submittedName>
</protein>
<dbReference type="PROSITE" id="PS51257">
    <property type="entry name" value="PROKAR_LIPOPROTEIN"/>
    <property type="match status" value="1"/>
</dbReference>
<reference evidence="3 5" key="2">
    <citation type="submission" date="2019-07" db="EMBL/GenBank/DDBJ databases">
        <title>Whole genome shotgun sequence of Kocuria flava NBRC 107626.</title>
        <authorList>
            <person name="Hosoyama A."/>
            <person name="Uohara A."/>
            <person name="Ohji S."/>
            <person name="Ichikawa N."/>
        </authorList>
    </citation>
    <scope>NUCLEOTIDE SEQUENCE [LARGE SCALE GENOMIC DNA]</scope>
    <source>
        <strain evidence="3 5">NBRC 107626</strain>
    </source>
</reference>
<sequence>MPVPRPALRRGAAGLVLAALLTGCGGPGEQEGTAPTSAAAPSSASPSGRQGELTEQEACARVADTVRGAPQALREDPLELFQELAALAESAPAELSGQITAVRDSVDAFRNGEGSLTGVLGELRGLQQRCSS</sequence>
<reference evidence="2 4" key="1">
    <citation type="submission" date="2015-11" db="EMBL/GenBank/DDBJ databases">
        <title>Complete Genome Sequence of Kocuria flava strain HO-9041.</title>
        <authorList>
            <person name="Zhou M."/>
            <person name="Dai J."/>
        </authorList>
    </citation>
    <scope>NUCLEOTIDE SEQUENCE [LARGE SCALE GENOMIC DNA]</scope>
    <source>
        <strain evidence="2 4">HO-9041</strain>
    </source>
</reference>
<accession>A0A0U3GJ43</accession>
<gene>
    <name evidence="2" type="ORF">AS188_05900</name>
    <name evidence="3" type="ORF">KFL01_16740</name>
</gene>
<keyword evidence="5" id="KW-1185">Reference proteome</keyword>
<evidence type="ECO:0000256" key="1">
    <source>
        <dbReference type="SAM" id="MobiDB-lite"/>
    </source>
</evidence>
<dbReference type="Proteomes" id="UP000057181">
    <property type="component" value="Chromosome"/>
</dbReference>
<evidence type="ECO:0000313" key="5">
    <source>
        <dbReference type="Proteomes" id="UP000321155"/>
    </source>
</evidence>
<dbReference type="AlphaFoldDB" id="A0A0U3GJ43"/>
<feature type="compositionally biased region" description="Low complexity" evidence="1">
    <location>
        <begin position="33"/>
        <end position="47"/>
    </location>
</feature>
<dbReference type="OrthoDB" id="4883366at2"/>
<dbReference type="KEGG" id="kfv:AS188_05900"/>
<dbReference type="Proteomes" id="UP000321155">
    <property type="component" value="Unassembled WGS sequence"/>
</dbReference>
<name>A0A0U3GJ43_9MICC</name>
<proteinExistence type="predicted"/>
<evidence type="ECO:0000313" key="3">
    <source>
        <dbReference type="EMBL" id="GEO92368.1"/>
    </source>
</evidence>
<organism evidence="2 4">
    <name type="scientific">Kocuria flava</name>
    <dbReference type="NCBI Taxonomy" id="446860"/>
    <lineage>
        <taxon>Bacteria</taxon>
        <taxon>Bacillati</taxon>
        <taxon>Actinomycetota</taxon>
        <taxon>Actinomycetes</taxon>
        <taxon>Micrococcales</taxon>
        <taxon>Micrococcaceae</taxon>
        <taxon>Kocuria</taxon>
    </lineage>
</organism>
<dbReference type="EMBL" id="BJZR01000041">
    <property type="protein sequence ID" value="GEO92368.1"/>
    <property type="molecule type" value="Genomic_DNA"/>
</dbReference>